<feature type="compositionally biased region" description="Acidic residues" evidence="14">
    <location>
        <begin position="46"/>
        <end position="55"/>
    </location>
</feature>
<evidence type="ECO:0000313" key="15">
    <source>
        <dbReference type="EMBL" id="QER78609.1"/>
    </source>
</evidence>
<dbReference type="GO" id="GO:0039606">
    <property type="term" value="P:symbiont-mediated suppression of host translation initiation"/>
    <property type="evidence" value="ECO:0007669"/>
    <property type="project" value="UniProtKB-KW"/>
</dbReference>
<evidence type="ECO:0000256" key="10">
    <source>
        <dbReference type="ARBA" id="ARBA00023186"/>
    </source>
</evidence>
<evidence type="ECO:0000256" key="6">
    <source>
        <dbReference type="ARBA" id="ARBA00022809"/>
    </source>
</evidence>
<keyword evidence="12" id="KW-1262">Eukaryotic host gene expression shutoff by virus</keyword>
<keyword evidence="7" id="KW-0694">RNA-binding</keyword>
<evidence type="ECO:0000256" key="12">
    <source>
        <dbReference type="ARBA" id="ARBA00023247"/>
    </source>
</evidence>
<evidence type="ECO:0000256" key="9">
    <source>
        <dbReference type="ARBA" id="ARBA00022995"/>
    </source>
</evidence>
<keyword evidence="2" id="KW-0488">Methylation</keyword>
<dbReference type="EMBL" id="MK695679">
    <property type="protein sequence ID" value="QER78609.1"/>
    <property type="molecule type" value="Genomic_DNA"/>
</dbReference>
<protein>
    <submittedName>
        <fullName evidence="15">Shutoff protein</fullName>
    </submittedName>
</protein>
<dbReference type="Pfam" id="PF02438">
    <property type="entry name" value="Adeno_100"/>
    <property type="match status" value="1"/>
</dbReference>
<keyword evidence="11" id="KW-1035">Host cytoplasm</keyword>
<evidence type="ECO:0000313" key="16">
    <source>
        <dbReference type="Proteomes" id="UP000680608"/>
    </source>
</evidence>
<feature type="region of interest" description="Disordered" evidence="14">
    <location>
        <begin position="1"/>
        <end position="70"/>
    </location>
</feature>
<proteinExistence type="predicted"/>
<organism evidence="15 16">
    <name type="scientific">Psittacine adenovirus 5</name>
    <dbReference type="NCBI Taxonomy" id="2499624"/>
    <lineage>
        <taxon>Viruses</taxon>
        <taxon>Varidnaviria</taxon>
        <taxon>Bamfordvirae</taxon>
        <taxon>Preplasmiviricota</taxon>
        <taxon>Polisuviricotina</taxon>
        <taxon>Pharingeaviricetes</taxon>
        <taxon>Rowavirales</taxon>
        <taxon>Adenoviridae</taxon>
        <taxon>Siadenovirus</taxon>
        <taxon>Siadenovirus viridis</taxon>
        <taxon>Psittacine siadenovirus D</taxon>
    </lineage>
</organism>
<evidence type="ECO:0000256" key="5">
    <source>
        <dbReference type="ARBA" id="ARBA00022586"/>
    </source>
</evidence>
<dbReference type="GO" id="GO:0039657">
    <property type="term" value="P:symbiont-mediated suppression of host gene expression"/>
    <property type="evidence" value="ECO:0007669"/>
    <property type="project" value="UniProtKB-KW"/>
</dbReference>
<dbReference type="Proteomes" id="UP000680608">
    <property type="component" value="Segment"/>
</dbReference>
<keyword evidence="16" id="KW-1185">Reference proteome</keyword>
<keyword evidence="1" id="KW-0813">Transport</keyword>
<keyword evidence="5" id="KW-1155">Translational shunt</keyword>
<dbReference type="KEGG" id="vg:80536423"/>
<keyword evidence="6" id="KW-1193">Eukaryotic host translation shutoff by virus</keyword>
<evidence type="ECO:0000256" key="7">
    <source>
        <dbReference type="ARBA" id="ARBA00022884"/>
    </source>
</evidence>
<evidence type="ECO:0000256" key="2">
    <source>
        <dbReference type="ARBA" id="ARBA00022481"/>
    </source>
</evidence>
<feature type="region of interest" description="Disordered" evidence="14">
    <location>
        <begin position="667"/>
        <end position="706"/>
    </location>
</feature>
<evidence type="ECO:0000256" key="1">
    <source>
        <dbReference type="ARBA" id="ARBA00022448"/>
    </source>
</evidence>
<keyword evidence="9" id="KW-1190">Host gene expression shutoff by virus</keyword>
<keyword evidence="13" id="KW-1075">Inhibition of eukaryotic host translation factors by virus</keyword>
<dbReference type="GO" id="GO:0039704">
    <property type="term" value="P:viral translational shunt"/>
    <property type="evidence" value="ECO:0007669"/>
    <property type="project" value="InterPro"/>
</dbReference>
<name>A0A5J6DDA8_9ADEN</name>
<sequence length="706" mass="80749">MASMEANADDIEEPSKGNEKKEEDVFSNTASSKKRDDITLSATDAGDSDDSDGGPDESQRPVFELPDTSAKSGTAGEFAINAFSNHLTRQAQLCKLALQQKYQYLPESVSKIAEAFEELIFNPPSEEDKKQQEPRLNFYPPFTVPEITASYFSFFSILSVPFSCCANRTGTSKLKKLKNLTEYKLLPMFDSGMFTVTEALGSEVTPTDSLPRKTRLVTLAADYSRLLNVKEKLAHVSQFAYPALNLPPKLNKVLVENLFKRFQSGTETEEEAQYIFTDEVVEECLAEKLTDLNLSDEKRAEIGSKFRKDLVVALQYILPLKLMEQFFRAPGMIKKMQEMLHYTFNHGFVKLITHVTGQCLSKYITFHNMTFENRNNNPNLHASLDLNDGEDYMIDTLFLFLIYTWQTAMSIWQQNLNAENMEQLKKLLQAKRAELVFCRDGDSIANILLGWITDNYMLVKIFQENLPNFASQMQLNNFRHFILTRSNIPGGIIPALIKDFVPIDFKESSPRLWGHVYLLQLSYFLYNHGDYMQVFFLNDENGKPLTNEVLCHCNLCSPHRMPLHNPALHNEILAIDTFDFFVPSKDGKGGDRVTLSPGMWANKYLDHFKPNDFFPLEVCKFLEYPERFTEERTACVITKPEILATLREMKKRREKFLLERGSGVYLDPETGDRLSDAKFPLQLAEATDPDARKSATLQRDQEQKQP</sequence>
<evidence type="ECO:0000256" key="14">
    <source>
        <dbReference type="SAM" id="MobiDB-lite"/>
    </source>
</evidence>
<keyword evidence="8" id="KW-0426">Late protein</keyword>
<evidence type="ECO:0000256" key="11">
    <source>
        <dbReference type="ARBA" id="ARBA00023200"/>
    </source>
</evidence>
<evidence type="ECO:0000256" key="3">
    <source>
        <dbReference type="ARBA" id="ARBA00022553"/>
    </source>
</evidence>
<feature type="compositionally biased region" description="Basic and acidic residues" evidence="14">
    <location>
        <begin position="689"/>
        <end position="706"/>
    </location>
</feature>
<accession>A0A5J6DDA8</accession>
<keyword evidence="4" id="KW-0945">Host-virus interaction</keyword>
<evidence type="ECO:0000256" key="4">
    <source>
        <dbReference type="ARBA" id="ARBA00022581"/>
    </source>
</evidence>
<dbReference type="GO" id="GO:0003723">
    <property type="term" value="F:RNA binding"/>
    <property type="evidence" value="ECO:0007669"/>
    <property type="project" value="UniProtKB-KW"/>
</dbReference>
<reference evidence="15 16" key="1">
    <citation type="submission" date="2019-03" db="EMBL/GenBank/DDBJ databases">
        <title>Histologic, ultrastructural, and complete genome sequence of a siadenovirus in a Pacific parrotlet (Forpus coelestis).</title>
        <authorList>
            <person name="Gregory C.R."/>
            <person name="Nilsen R.A."/>
            <person name="Linn S.C."/>
            <person name="Hokamp J.A."/>
            <person name="Cianciolo R.E."/>
            <person name="Ritchie B.W."/>
        </authorList>
    </citation>
    <scope>NUCLEOTIDE SEQUENCE [LARGE SCALE GENOMIC DNA]</scope>
    <source>
        <strain evidence="15">IDL19-3602</strain>
    </source>
</reference>
<evidence type="ECO:0000256" key="8">
    <source>
        <dbReference type="ARBA" id="ARBA00022921"/>
    </source>
</evidence>
<dbReference type="InterPro" id="IPR003381">
    <property type="entry name" value="L4"/>
</dbReference>
<keyword evidence="3" id="KW-0597">Phosphoprotein</keyword>
<dbReference type="RefSeq" id="YP_010798283.1">
    <property type="nucleotide sequence ID" value="NC_076398.1"/>
</dbReference>
<dbReference type="GeneID" id="80536423"/>
<keyword evidence="10" id="KW-0143">Chaperone</keyword>
<feature type="compositionally biased region" description="Basic and acidic residues" evidence="14">
    <location>
        <begin position="13"/>
        <end position="24"/>
    </location>
</feature>
<evidence type="ECO:0000256" key="13">
    <source>
        <dbReference type="ARBA" id="ARBA00023325"/>
    </source>
</evidence>